<feature type="signal peptide" evidence="5">
    <location>
        <begin position="1"/>
        <end position="21"/>
    </location>
</feature>
<keyword evidence="7" id="KW-0378">Hydrolase</keyword>
<dbReference type="OrthoDB" id="4849160at2759"/>
<organism evidence="7 8">
    <name type="scientific">Lophiotrema nucula</name>
    <dbReference type="NCBI Taxonomy" id="690887"/>
    <lineage>
        <taxon>Eukaryota</taxon>
        <taxon>Fungi</taxon>
        <taxon>Dikarya</taxon>
        <taxon>Ascomycota</taxon>
        <taxon>Pezizomycotina</taxon>
        <taxon>Dothideomycetes</taxon>
        <taxon>Pleosporomycetidae</taxon>
        <taxon>Pleosporales</taxon>
        <taxon>Lophiotremataceae</taxon>
        <taxon>Lophiotrema</taxon>
    </lineage>
</organism>
<evidence type="ECO:0000313" key="8">
    <source>
        <dbReference type="Proteomes" id="UP000799770"/>
    </source>
</evidence>
<evidence type="ECO:0000256" key="4">
    <source>
        <dbReference type="ARBA" id="ARBA00023157"/>
    </source>
</evidence>
<sequence>MRLNNSLAAASLLGLLPVVSAHGRITNITTSSGAVYTGWDPALALESTDLAPLAAWSASNLGNTFVPPSEFNTSDITCHFNATPGALHVNATAGESLKLQWNEWPVSHKGPVLTYLAACNSSCATADKNTLDWVKIDQLGWLNSSGIEILGGTWASDVLIAQDFSWFVKIPEGLEDGAYVLRHEIIALHVANDADGAQAYPQCVNIRVSGGGAKRVEGGEVARKLYGERDKGILVDIHGNITGYDIPGPQLWKGATDYRQPGEKKLRLQR</sequence>
<feature type="chain" id="PRO_5025371076" evidence="5">
    <location>
        <begin position="22"/>
        <end position="270"/>
    </location>
</feature>
<comment type="subcellular location">
    <subcellularLocation>
        <location evidence="2">Secreted</location>
    </subcellularLocation>
</comment>
<evidence type="ECO:0000256" key="3">
    <source>
        <dbReference type="ARBA" id="ARBA00022525"/>
    </source>
</evidence>
<evidence type="ECO:0000313" key="7">
    <source>
        <dbReference type="EMBL" id="KAF2118057.1"/>
    </source>
</evidence>
<dbReference type="InterPro" id="IPR005103">
    <property type="entry name" value="AA9_LPMO"/>
</dbReference>
<feature type="domain" description="Auxiliary Activity family 9 catalytic" evidence="6">
    <location>
        <begin position="22"/>
        <end position="240"/>
    </location>
</feature>
<evidence type="ECO:0000256" key="1">
    <source>
        <dbReference type="ARBA" id="ARBA00001973"/>
    </source>
</evidence>
<dbReference type="Gene3D" id="2.70.50.70">
    <property type="match status" value="1"/>
</dbReference>
<comment type="cofactor">
    <cofactor evidence="1">
        <name>Cu(2+)</name>
        <dbReference type="ChEBI" id="CHEBI:29036"/>
    </cofactor>
</comment>
<dbReference type="InterPro" id="IPR049892">
    <property type="entry name" value="AA9"/>
</dbReference>
<dbReference type="PANTHER" id="PTHR33353:SF34">
    <property type="entry name" value="ENDO-BETA-1,4-GLUCANASE D"/>
    <property type="match status" value="1"/>
</dbReference>
<dbReference type="PANTHER" id="PTHR33353">
    <property type="entry name" value="PUTATIVE (AFU_ORTHOLOGUE AFUA_1G12560)-RELATED"/>
    <property type="match status" value="1"/>
</dbReference>
<dbReference type="Proteomes" id="UP000799770">
    <property type="component" value="Unassembled WGS sequence"/>
</dbReference>
<keyword evidence="3" id="KW-0964">Secreted</keyword>
<evidence type="ECO:0000256" key="2">
    <source>
        <dbReference type="ARBA" id="ARBA00004613"/>
    </source>
</evidence>
<keyword evidence="4" id="KW-1015">Disulfide bond</keyword>
<keyword evidence="8" id="KW-1185">Reference proteome</keyword>
<dbReference type="EMBL" id="ML977318">
    <property type="protein sequence ID" value="KAF2118057.1"/>
    <property type="molecule type" value="Genomic_DNA"/>
</dbReference>
<dbReference type="GO" id="GO:0016787">
    <property type="term" value="F:hydrolase activity"/>
    <property type="evidence" value="ECO:0007669"/>
    <property type="project" value="UniProtKB-KW"/>
</dbReference>
<reference evidence="7" key="1">
    <citation type="journal article" date="2020" name="Stud. Mycol.">
        <title>101 Dothideomycetes genomes: a test case for predicting lifestyles and emergence of pathogens.</title>
        <authorList>
            <person name="Haridas S."/>
            <person name="Albert R."/>
            <person name="Binder M."/>
            <person name="Bloem J."/>
            <person name="Labutti K."/>
            <person name="Salamov A."/>
            <person name="Andreopoulos B."/>
            <person name="Baker S."/>
            <person name="Barry K."/>
            <person name="Bills G."/>
            <person name="Bluhm B."/>
            <person name="Cannon C."/>
            <person name="Castanera R."/>
            <person name="Culley D."/>
            <person name="Daum C."/>
            <person name="Ezra D."/>
            <person name="Gonzalez J."/>
            <person name="Henrissat B."/>
            <person name="Kuo A."/>
            <person name="Liang C."/>
            <person name="Lipzen A."/>
            <person name="Lutzoni F."/>
            <person name="Magnuson J."/>
            <person name="Mondo S."/>
            <person name="Nolan M."/>
            <person name="Ohm R."/>
            <person name="Pangilinan J."/>
            <person name="Park H.-J."/>
            <person name="Ramirez L."/>
            <person name="Alfaro M."/>
            <person name="Sun H."/>
            <person name="Tritt A."/>
            <person name="Yoshinaga Y."/>
            <person name="Zwiers L.-H."/>
            <person name="Turgeon B."/>
            <person name="Goodwin S."/>
            <person name="Spatafora J."/>
            <person name="Crous P."/>
            <person name="Grigoriev I."/>
        </authorList>
    </citation>
    <scope>NUCLEOTIDE SEQUENCE</scope>
    <source>
        <strain evidence="7">CBS 627.86</strain>
    </source>
</reference>
<dbReference type="Pfam" id="PF03443">
    <property type="entry name" value="AA9"/>
    <property type="match status" value="1"/>
</dbReference>
<protein>
    <submittedName>
        <fullName evidence="7">Glycoside hydrolase</fullName>
    </submittedName>
</protein>
<evidence type="ECO:0000259" key="6">
    <source>
        <dbReference type="Pfam" id="PF03443"/>
    </source>
</evidence>
<dbReference type="CDD" id="cd21175">
    <property type="entry name" value="LPMO_AA9"/>
    <property type="match status" value="1"/>
</dbReference>
<gene>
    <name evidence="7" type="ORF">BDV96DRAFT_679998</name>
</gene>
<name>A0A6A5ZH15_9PLEO</name>
<proteinExistence type="predicted"/>
<evidence type="ECO:0000256" key="5">
    <source>
        <dbReference type="SAM" id="SignalP"/>
    </source>
</evidence>
<keyword evidence="5" id="KW-0732">Signal</keyword>
<dbReference type="GO" id="GO:0005576">
    <property type="term" value="C:extracellular region"/>
    <property type="evidence" value="ECO:0007669"/>
    <property type="project" value="UniProtKB-SubCell"/>
</dbReference>
<accession>A0A6A5ZH15</accession>
<dbReference type="AlphaFoldDB" id="A0A6A5ZH15"/>